<evidence type="ECO:0000256" key="1">
    <source>
        <dbReference type="SAM" id="SignalP"/>
    </source>
</evidence>
<feature type="chain" id="PRO_5047290924" description="IPT/TIG domain-containing protein" evidence="1">
    <location>
        <begin position="22"/>
        <end position="765"/>
    </location>
</feature>
<gene>
    <name evidence="2" type="ORF">KEM10_13795</name>
</gene>
<name>A0ABS5JWR8_9BACT</name>
<feature type="signal peptide" evidence="1">
    <location>
        <begin position="1"/>
        <end position="21"/>
    </location>
</feature>
<accession>A0ABS5JWR8</accession>
<evidence type="ECO:0000313" key="3">
    <source>
        <dbReference type="Proteomes" id="UP000708576"/>
    </source>
</evidence>
<dbReference type="EMBL" id="JAGUCO010000010">
    <property type="protein sequence ID" value="MBS2099362.1"/>
    <property type="molecule type" value="Genomic_DNA"/>
</dbReference>
<organism evidence="2 3">
    <name type="scientific">Carboxylicivirga linearis</name>
    <dbReference type="NCBI Taxonomy" id="1628157"/>
    <lineage>
        <taxon>Bacteria</taxon>
        <taxon>Pseudomonadati</taxon>
        <taxon>Bacteroidota</taxon>
        <taxon>Bacteroidia</taxon>
        <taxon>Marinilabiliales</taxon>
        <taxon>Marinilabiliaceae</taxon>
        <taxon>Carboxylicivirga</taxon>
    </lineage>
</organism>
<sequence>MKFTTILLALMYISVSGVFLVSCDKDDDENTSTEANVLSYGPMPVARGAELRFIGENLNKITSVVLPENIVISSANFTSHTETSIKLIVPQDAVEGYVKLTTEDDTLTTQTMLGFDEPISIEELSPASIKPGSVLTITGDYLNLVGEVIFAQNVSVDSTQFASQSRKELTLIVPAEAQSGTIALSNAADDPIIIYSEDELEVVIPTLSETTPNPVKPGEDLTFTGTDLDLVTSVTMGGEIVITKFVSQGTTALVVTVPTNTQNGAVKLLLPSGIEIEAGEITLVEPTAEIEDLQASYGIDETVVIGGADIDLFTTAAFTGADAVPVTLTEGKINLKVTAEAQSGPITLTTNNGTIVSVEGFVTTKPVATLPSSATPLDELTIESTLSNRVKMLLFGEVEAEATDAGDGFTVVVPLEAVSGNVTLVMDNDETVDLGSMSINAYTFCAVDEFAEETTSIGDLLRCTVVNGANLTDVKLNDVSTGYILNGNTLFVNVGYNTGIQKMTLVSSDATEVDYEVEVVGAGLVETVLYDIPLEVVGWGGATLPYIVEVPLPANAKIRIRVAQANSELQVMDGYWGMGPNWAITDDAKKNVIKFSPEELSKGYVDVDFSVFHDENDNPWWDGKIMFNADGVIVSSISMIIDYSAPTAIWEGSAEVIGWGTAFTTLTWGGYDFSGLKVGQTMYVYYTADSYATMRIGNGNWAALPSTIAIAKESGDTSDEGNITIPAGTSSISFKLTADDINSIQNNGGLGVYGGDFVVTKVALK</sequence>
<dbReference type="Gene3D" id="2.60.40.10">
    <property type="entry name" value="Immunoglobulins"/>
    <property type="match status" value="3"/>
</dbReference>
<evidence type="ECO:0000313" key="2">
    <source>
        <dbReference type="EMBL" id="MBS2099362.1"/>
    </source>
</evidence>
<dbReference type="Proteomes" id="UP000708576">
    <property type="component" value="Unassembled WGS sequence"/>
</dbReference>
<proteinExistence type="predicted"/>
<keyword evidence="1" id="KW-0732">Signal</keyword>
<protein>
    <recommendedName>
        <fullName evidence="4">IPT/TIG domain-containing protein</fullName>
    </recommendedName>
</protein>
<dbReference type="RefSeq" id="WP_212216606.1">
    <property type="nucleotide sequence ID" value="NZ_JAGUCO010000010.1"/>
</dbReference>
<keyword evidence="3" id="KW-1185">Reference proteome</keyword>
<dbReference type="PROSITE" id="PS51257">
    <property type="entry name" value="PROKAR_LIPOPROTEIN"/>
    <property type="match status" value="1"/>
</dbReference>
<dbReference type="InterPro" id="IPR013783">
    <property type="entry name" value="Ig-like_fold"/>
</dbReference>
<comment type="caution">
    <text evidence="2">The sequence shown here is derived from an EMBL/GenBank/DDBJ whole genome shotgun (WGS) entry which is preliminary data.</text>
</comment>
<evidence type="ECO:0008006" key="4">
    <source>
        <dbReference type="Google" id="ProtNLM"/>
    </source>
</evidence>
<reference evidence="2 3" key="1">
    <citation type="journal article" date="2015" name="Int. J. Syst. Evol. Microbiol.">
        <title>Carboxylicivirga linearis sp. nov., isolated from a sea cucumber culture pond.</title>
        <authorList>
            <person name="Wang F.Q."/>
            <person name="Zhou Y.X."/>
            <person name="Lin X.Z."/>
            <person name="Chen G.J."/>
            <person name="Du Z.J."/>
        </authorList>
    </citation>
    <scope>NUCLEOTIDE SEQUENCE [LARGE SCALE GENOMIC DNA]</scope>
    <source>
        <strain evidence="2 3">FB218</strain>
    </source>
</reference>